<evidence type="ECO:0000313" key="2">
    <source>
        <dbReference type="Proteomes" id="UP000002745"/>
    </source>
</evidence>
<name>C6XNF9_HIRBI</name>
<organism evidence="1 2">
    <name type="scientific">Hirschia baltica (strain ATCC 49814 / DSM 5838 / IFAM 1418)</name>
    <dbReference type="NCBI Taxonomy" id="582402"/>
    <lineage>
        <taxon>Bacteria</taxon>
        <taxon>Pseudomonadati</taxon>
        <taxon>Pseudomonadota</taxon>
        <taxon>Alphaproteobacteria</taxon>
        <taxon>Hyphomonadales</taxon>
        <taxon>Hyphomonadaceae</taxon>
        <taxon>Hirschia</taxon>
    </lineage>
</organism>
<reference evidence="2" key="1">
    <citation type="journal article" date="2011" name="J. Bacteriol.">
        <title>Genome sequences of eight morphologically diverse alphaproteobacteria.</title>
        <authorList>
            <consortium name="US DOE Joint Genome Institute"/>
            <person name="Brown P.J."/>
            <person name="Kysela D.T."/>
            <person name="Buechlein A."/>
            <person name="Hemmerich C."/>
            <person name="Brun Y.V."/>
        </authorList>
    </citation>
    <scope>NUCLEOTIDE SEQUENCE [LARGE SCALE GENOMIC DNA]</scope>
    <source>
        <strain evidence="2">ATCC 49814 / DSM 5838 / IFAM 1418</strain>
    </source>
</reference>
<dbReference type="EMBL" id="CP001678">
    <property type="protein sequence ID" value="ACT60103.1"/>
    <property type="molecule type" value="Genomic_DNA"/>
</dbReference>
<proteinExistence type="predicted"/>
<dbReference type="KEGG" id="hba:Hbal_2423"/>
<evidence type="ECO:0000313" key="1">
    <source>
        <dbReference type="EMBL" id="ACT60103.1"/>
    </source>
</evidence>
<dbReference type="STRING" id="582402.Hbal_2423"/>
<evidence type="ECO:0008006" key="3">
    <source>
        <dbReference type="Google" id="ProtNLM"/>
    </source>
</evidence>
<dbReference type="InterPro" id="IPR025332">
    <property type="entry name" value="DUF4238"/>
</dbReference>
<dbReference type="eggNOG" id="ENOG5030ZH6">
    <property type="taxonomic scope" value="Bacteria"/>
</dbReference>
<sequence length="286" mass="32724">MLWVYDFARDKSFRSKPRGVGAQKDFNRIDIQDYPGDAVETAMSLFENEVETGIKKVVRGNGFFETNDDFNIILNFIALLAVRNPAFREQRREFRQRVSEGIMDVVLSSPHIYESEMKRVLKKGSIEQILPYERMQDFHRRKEYTFEVAREGQIREEFELQDSILKVLGSRPWTIIRSNPDAGEFITCDHPVMLRPSGPEAVGKPLGFGLKVASIIFPLSKYVCVISDFDIEQRVIQADKVMVGSLNREVVLSAKPQLYASNDAFLFFDPISEEPKVGAQLSSVCR</sequence>
<dbReference type="HOGENOM" id="CLU_072012_0_0_5"/>
<gene>
    <name evidence="1" type="ordered locus">Hbal_2423</name>
</gene>
<keyword evidence="2" id="KW-1185">Reference proteome</keyword>
<dbReference type="Pfam" id="PF14022">
    <property type="entry name" value="DUF4238"/>
    <property type="match status" value="1"/>
</dbReference>
<dbReference type="AlphaFoldDB" id="C6XNF9"/>
<protein>
    <recommendedName>
        <fullName evidence="3">DUF4238 domain-containing protein</fullName>
    </recommendedName>
</protein>
<dbReference type="Proteomes" id="UP000002745">
    <property type="component" value="Chromosome"/>
</dbReference>
<accession>C6XNF9</accession>